<dbReference type="SUPFAM" id="SSF56935">
    <property type="entry name" value="Porins"/>
    <property type="match status" value="1"/>
</dbReference>
<dbReference type="PANTHER" id="PTHR32552">
    <property type="entry name" value="FERRICHROME IRON RECEPTOR-RELATED"/>
    <property type="match status" value="1"/>
</dbReference>
<dbReference type="GO" id="GO:0015344">
    <property type="term" value="F:siderophore uptake transmembrane transporter activity"/>
    <property type="evidence" value="ECO:0007669"/>
    <property type="project" value="TreeGrafter"/>
</dbReference>
<dbReference type="Pfam" id="PF07715">
    <property type="entry name" value="Plug"/>
    <property type="match status" value="1"/>
</dbReference>
<keyword evidence="9" id="KW-0406">Ion transport</keyword>
<dbReference type="PANTHER" id="PTHR32552:SF82">
    <property type="entry name" value="FCUA PROTEIN"/>
    <property type="match status" value="1"/>
</dbReference>
<proteinExistence type="inferred from homology"/>
<evidence type="ECO:0000313" key="20">
    <source>
        <dbReference type="EMBL" id="AVY95338.1"/>
    </source>
</evidence>
<keyword evidence="5" id="KW-0410">Iron transport</keyword>
<evidence type="ECO:0000259" key="18">
    <source>
        <dbReference type="Pfam" id="PF00593"/>
    </source>
</evidence>
<keyword evidence="10 16" id="KW-0798">TonB box</keyword>
<dbReference type="EMBL" id="CP028519">
    <property type="protein sequence ID" value="AVY95338.1"/>
    <property type="molecule type" value="Genomic_DNA"/>
</dbReference>
<comment type="subcellular location">
    <subcellularLocation>
        <location evidence="1 14">Cell outer membrane</location>
        <topology evidence="1 14">Multi-pass membrane protein</topology>
    </subcellularLocation>
</comment>
<dbReference type="NCBIfam" id="TIGR01783">
    <property type="entry name" value="TonB-siderophor"/>
    <property type="match status" value="1"/>
</dbReference>
<evidence type="ECO:0000256" key="3">
    <source>
        <dbReference type="ARBA" id="ARBA00022448"/>
    </source>
</evidence>
<dbReference type="InterPro" id="IPR036942">
    <property type="entry name" value="Beta-barrel_TonB_sf"/>
</dbReference>
<evidence type="ECO:0000256" key="6">
    <source>
        <dbReference type="ARBA" id="ARBA00022692"/>
    </source>
</evidence>
<evidence type="ECO:0000256" key="9">
    <source>
        <dbReference type="ARBA" id="ARBA00023065"/>
    </source>
</evidence>
<feature type="short sequence motif" description="TonB C-terminal box" evidence="15">
    <location>
        <begin position="718"/>
        <end position="735"/>
    </location>
</feature>
<dbReference type="GO" id="GO:0009279">
    <property type="term" value="C:cell outer membrane"/>
    <property type="evidence" value="ECO:0007669"/>
    <property type="project" value="UniProtKB-SubCell"/>
</dbReference>
<protein>
    <submittedName>
        <fullName evidence="20">TonB-dependent siderophore receptor</fullName>
    </submittedName>
</protein>
<dbReference type="Proteomes" id="UP000244173">
    <property type="component" value="Chromosome"/>
</dbReference>
<dbReference type="KEGG" id="maer:DAI18_15790"/>
<dbReference type="CDD" id="cd01347">
    <property type="entry name" value="ligand_gated_channel"/>
    <property type="match status" value="1"/>
</dbReference>
<feature type="domain" description="TonB-dependent receptor-like beta-barrel" evidence="18">
    <location>
        <begin position="267"/>
        <end position="701"/>
    </location>
</feature>
<feature type="domain" description="TonB-dependent receptor plug" evidence="19">
    <location>
        <begin position="81"/>
        <end position="178"/>
    </location>
</feature>
<dbReference type="STRING" id="1122240.GCA_000620105_03275"/>
<dbReference type="InterPro" id="IPR010917">
    <property type="entry name" value="TonB_rcpt_CS"/>
</dbReference>
<organism evidence="20 21">
    <name type="scientific">Microvirgula aerodenitrificans</name>
    <dbReference type="NCBI Taxonomy" id="57480"/>
    <lineage>
        <taxon>Bacteria</taxon>
        <taxon>Pseudomonadati</taxon>
        <taxon>Pseudomonadota</taxon>
        <taxon>Betaproteobacteria</taxon>
        <taxon>Neisseriales</taxon>
        <taxon>Aquaspirillaceae</taxon>
        <taxon>Microvirgula</taxon>
    </lineage>
</organism>
<evidence type="ECO:0000256" key="11">
    <source>
        <dbReference type="ARBA" id="ARBA00023136"/>
    </source>
</evidence>
<dbReference type="PROSITE" id="PS52016">
    <property type="entry name" value="TONB_DEPENDENT_REC_3"/>
    <property type="match status" value="1"/>
</dbReference>
<dbReference type="InterPro" id="IPR039426">
    <property type="entry name" value="TonB-dep_rcpt-like"/>
</dbReference>
<dbReference type="Gene3D" id="2.170.130.10">
    <property type="entry name" value="TonB-dependent receptor, plug domain"/>
    <property type="match status" value="1"/>
</dbReference>
<dbReference type="InterPro" id="IPR000531">
    <property type="entry name" value="Beta-barrel_TonB"/>
</dbReference>
<keyword evidence="3 14" id="KW-0813">Transport</keyword>
<evidence type="ECO:0000256" key="8">
    <source>
        <dbReference type="ARBA" id="ARBA00023004"/>
    </source>
</evidence>
<keyword evidence="21" id="KW-1185">Reference proteome</keyword>
<dbReference type="Gene3D" id="2.40.170.20">
    <property type="entry name" value="TonB-dependent receptor, beta-barrel domain"/>
    <property type="match status" value="1"/>
</dbReference>
<reference evidence="20 21" key="1">
    <citation type="submission" date="2018-04" db="EMBL/GenBank/DDBJ databases">
        <title>Denitrifier Microvirgula.</title>
        <authorList>
            <person name="Anderson E."/>
            <person name="Jang J."/>
            <person name="Ishii S."/>
        </authorList>
    </citation>
    <scope>NUCLEOTIDE SEQUENCE [LARGE SCALE GENOMIC DNA]</scope>
    <source>
        <strain evidence="20 21">BE2.4</strain>
    </source>
</reference>
<evidence type="ECO:0000256" key="17">
    <source>
        <dbReference type="SAM" id="SignalP"/>
    </source>
</evidence>
<feature type="chain" id="PRO_5015459135" evidence="17">
    <location>
        <begin position="29"/>
        <end position="735"/>
    </location>
</feature>
<evidence type="ECO:0000256" key="7">
    <source>
        <dbReference type="ARBA" id="ARBA00022729"/>
    </source>
</evidence>
<keyword evidence="4 14" id="KW-1134">Transmembrane beta strand</keyword>
<name>A0A2S0PD68_9NEIS</name>
<feature type="signal peptide" evidence="17">
    <location>
        <begin position="1"/>
        <end position="28"/>
    </location>
</feature>
<keyword evidence="11 14" id="KW-0472">Membrane</keyword>
<evidence type="ECO:0000256" key="1">
    <source>
        <dbReference type="ARBA" id="ARBA00004571"/>
    </source>
</evidence>
<keyword evidence="12 20" id="KW-0675">Receptor</keyword>
<dbReference type="InterPro" id="IPR012910">
    <property type="entry name" value="Plug_dom"/>
</dbReference>
<evidence type="ECO:0000259" key="19">
    <source>
        <dbReference type="Pfam" id="PF07715"/>
    </source>
</evidence>
<evidence type="ECO:0000256" key="13">
    <source>
        <dbReference type="ARBA" id="ARBA00023237"/>
    </source>
</evidence>
<evidence type="ECO:0000256" key="10">
    <source>
        <dbReference type="ARBA" id="ARBA00023077"/>
    </source>
</evidence>
<evidence type="ECO:0000313" key="21">
    <source>
        <dbReference type="Proteomes" id="UP000244173"/>
    </source>
</evidence>
<accession>A0A2S0PD68</accession>
<dbReference type="Pfam" id="PF00593">
    <property type="entry name" value="TonB_dep_Rec_b-barrel"/>
    <property type="match status" value="1"/>
</dbReference>
<dbReference type="GO" id="GO:0038023">
    <property type="term" value="F:signaling receptor activity"/>
    <property type="evidence" value="ECO:0007669"/>
    <property type="project" value="InterPro"/>
</dbReference>
<dbReference type="OrthoDB" id="8732650at2"/>
<sequence>MSLPRRFRLSPLLLATVSPLLLTAAARAQTGDADAPSTATLPTVTIDASADASAGGLSKPYAGGQVARGGRVGFLGTRDDLETPFSMTSYTSKLIQDRQARSVGDVLLNDPGVRVARGFGNFQESYFIRGFVLGSDDVAYNGLYGLLPRQYVSAELFERVEVLRGANAFLNGATPGNGGIGGAINLLPKRAPADDLNRVTLGASSGGLGHGAIDLSRRFGPDGRAGVRLNAVRREGGTGVDNENVDLGMVSVGLDWRDTDLRLSADIGHQEYALTGGRPNVTLAASATRVPDAPDSRRNYAQPWSYSRERDTFGTVRGEYDLAPKLTAWAAFGLRETHEANSLANLTVSNANTGAATTYRADNRRDDSVKSGEAGLRGSLQTGSIGHELVAAASMYSLQAKNAYAWSNFASPLATSLYHPVVLDEPAATYLVGGRLDSPLTTRRDRLTSIAVSDTLSMFDDSVRLTLGARKQSIDTRTYSYNTGAQQTHYDKSRVTPAAGLVIRLRPALSLYANYIEALVQGDTAGSNAVNAGETFAPYVSRQKEIGVKYDAGRIGGTLALFATSKPSGYLDPVTRYYGVEGKDRHRGIELTVHGEAMPGLRLLGGLTVLDAEQQQTAGGSNDGNKVIGVPGIQGSVGAEWDVPWLAGLALDARLIATGHSYANAANTLRAPGWSRLDIGARYLTEIGGKLVTWRARVDNVANRDYWSSVGGYPGNGYLVQGAPRTFSATATVDF</sequence>
<evidence type="ECO:0000256" key="5">
    <source>
        <dbReference type="ARBA" id="ARBA00022496"/>
    </source>
</evidence>
<dbReference type="InterPro" id="IPR037066">
    <property type="entry name" value="Plug_dom_sf"/>
</dbReference>
<dbReference type="PROSITE" id="PS01156">
    <property type="entry name" value="TONB_DEPENDENT_REC_2"/>
    <property type="match status" value="1"/>
</dbReference>
<evidence type="ECO:0000256" key="2">
    <source>
        <dbReference type="ARBA" id="ARBA00009810"/>
    </source>
</evidence>
<keyword evidence="8" id="KW-0408">Iron</keyword>
<dbReference type="RefSeq" id="WP_107889890.1">
    <property type="nucleotide sequence ID" value="NZ_CP028519.1"/>
</dbReference>
<evidence type="ECO:0000256" key="14">
    <source>
        <dbReference type="PROSITE-ProRule" id="PRU01360"/>
    </source>
</evidence>
<evidence type="ECO:0000256" key="16">
    <source>
        <dbReference type="RuleBase" id="RU003357"/>
    </source>
</evidence>
<dbReference type="GO" id="GO:0015891">
    <property type="term" value="P:siderophore transport"/>
    <property type="evidence" value="ECO:0007669"/>
    <property type="project" value="InterPro"/>
</dbReference>
<keyword evidence="6 14" id="KW-0812">Transmembrane</keyword>
<comment type="similarity">
    <text evidence="2 14 16">Belongs to the TonB-dependent receptor family.</text>
</comment>
<dbReference type="AlphaFoldDB" id="A0A2S0PD68"/>
<evidence type="ECO:0000256" key="15">
    <source>
        <dbReference type="PROSITE-ProRule" id="PRU10144"/>
    </source>
</evidence>
<keyword evidence="13 14" id="KW-0998">Cell outer membrane</keyword>
<evidence type="ECO:0000256" key="4">
    <source>
        <dbReference type="ARBA" id="ARBA00022452"/>
    </source>
</evidence>
<keyword evidence="7 17" id="KW-0732">Signal</keyword>
<gene>
    <name evidence="20" type="ORF">DAI18_15790</name>
</gene>
<evidence type="ECO:0000256" key="12">
    <source>
        <dbReference type="ARBA" id="ARBA00023170"/>
    </source>
</evidence>
<dbReference type="InterPro" id="IPR010105">
    <property type="entry name" value="TonB_sidphr_rcpt"/>
</dbReference>